<dbReference type="STRING" id="1051891.A0A0C3QQS6"/>
<keyword evidence="9" id="KW-1185">Reference proteome</keyword>
<dbReference type="HOGENOM" id="CLU_753499_0_0_1"/>
<feature type="non-terminal residue" evidence="8">
    <location>
        <position position="368"/>
    </location>
</feature>
<organism evidence="8 9">
    <name type="scientific">Tulasnella calospora MUT 4182</name>
    <dbReference type="NCBI Taxonomy" id="1051891"/>
    <lineage>
        <taxon>Eukaryota</taxon>
        <taxon>Fungi</taxon>
        <taxon>Dikarya</taxon>
        <taxon>Basidiomycota</taxon>
        <taxon>Agaricomycotina</taxon>
        <taxon>Agaricomycetes</taxon>
        <taxon>Cantharellales</taxon>
        <taxon>Tulasnellaceae</taxon>
        <taxon>Tulasnella</taxon>
    </lineage>
</organism>
<name>A0A0C3QQS6_9AGAM</name>
<evidence type="ECO:0000313" key="8">
    <source>
        <dbReference type="EMBL" id="KIO30911.1"/>
    </source>
</evidence>
<accession>A0A0C3QQS6</accession>
<dbReference type="SUPFAM" id="SSF56112">
    <property type="entry name" value="Protein kinase-like (PK-like)"/>
    <property type="match status" value="1"/>
</dbReference>
<proteinExistence type="inferred from homology"/>
<evidence type="ECO:0000256" key="6">
    <source>
        <dbReference type="ARBA" id="ARBA00031849"/>
    </source>
</evidence>
<feature type="region of interest" description="Disordered" evidence="7">
    <location>
        <begin position="347"/>
        <end position="368"/>
    </location>
</feature>
<evidence type="ECO:0000256" key="5">
    <source>
        <dbReference type="ARBA" id="ARBA00023128"/>
    </source>
</evidence>
<sequence length="368" mass="41956">MPDLRALREAAQEFFETDVLSVKPLKHGDQISMYALALDTTPDPDLPSEVVVRIFTKPRMQQSVDSEVATISYVSVHTSIPVARVFFHESNLDNPIGFQYIVQEKLQGEPLQKALDEEDEPEYELGFDSWYNLVSDYADVVSQLWRARFDRIGSLYETSLGNDQDSEYSDIETYVGPTAETWFYRGSRRSLQHLDVGPWESSSDWLAGLISNEMRYLRSHPKELEKELEEELGEGDPLDLDVDFALDEGEDRLRRLISLCDLGSGELGPDEALTRLSRTFGLFHAHLLPYNILIDTRTGHIKGITGWEDASVTPIWRIASVPYWLEWPGPESEWSRIDLGETLNDSKARDVPWTPVDENGRRNGVSEE</sequence>
<evidence type="ECO:0000256" key="3">
    <source>
        <dbReference type="ARBA" id="ARBA00016197"/>
    </source>
</evidence>
<reference evidence="8 9" key="1">
    <citation type="submission" date="2014-04" db="EMBL/GenBank/DDBJ databases">
        <authorList>
            <consortium name="DOE Joint Genome Institute"/>
            <person name="Kuo A."/>
            <person name="Girlanda M."/>
            <person name="Perotto S."/>
            <person name="Kohler A."/>
            <person name="Nagy L.G."/>
            <person name="Floudas D."/>
            <person name="Copeland A."/>
            <person name="Barry K.W."/>
            <person name="Cichocki N."/>
            <person name="Veneault-Fourrey C."/>
            <person name="LaButti K."/>
            <person name="Lindquist E.A."/>
            <person name="Lipzen A."/>
            <person name="Lundell T."/>
            <person name="Morin E."/>
            <person name="Murat C."/>
            <person name="Sun H."/>
            <person name="Tunlid A."/>
            <person name="Henrissat B."/>
            <person name="Grigoriev I.V."/>
            <person name="Hibbett D.S."/>
            <person name="Martin F."/>
            <person name="Nordberg H.P."/>
            <person name="Cantor M.N."/>
            <person name="Hua S.X."/>
        </authorList>
    </citation>
    <scope>NUCLEOTIDE SEQUENCE [LARGE SCALE GENOMIC DNA]</scope>
    <source>
        <strain evidence="8 9">MUT 4182</strain>
    </source>
</reference>
<evidence type="ECO:0000256" key="4">
    <source>
        <dbReference type="ARBA" id="ARBA00022946"/>
    </source>
</evidence>
<dbReference type="PANTHER" id="PTHR36091">
    <property type="entry name" value="ALTERED INHERITANCE OF MITOCHONDRIA PROTEIN 9, MITOCHONDRIAL"/>
    <property type="match status" value="1"/>
</dbReference>
<gene>
    <name evidence="8" type="ORF">M407DRAFT_20033</name>
</gene>
<dbReference type="OrthoDB" id="10003767at2759"/>
<dbReference type="InterPro" id="IPR051035">
    <property type="entry name" value="Mito_inheritance_9"/>
</dbReference>
<reference evidence="9" key="2">
    <citation type="submission" date="2015-01" db="EMBL/GenBank/DDBJ databases">
        <title>Evolutionary Origins and Diversification of the Mycorrhizal Mutualists.</title>
        <authorList>
            <consortium name="DOE Joint Genome Institute"/>
            <consortium name="Mycorrhizal Genomics Consortium"/>
            <person name="Kohler A."/>
            <person name="Kuo A."/>
            <person name="Nagy L.G."/>
            <person name="Floudas D."/>
            <person name="Copeland A."/>
            <person name="Barry K.W."/>
            <person name="Cichocki N."/>
            <person name="Veneault-Fourrey C."/>
            <person name="LaButti K."/>
            <person name="Lindquist E.A."/>
            <person name="Lipzen A."/>
            <person name="Lundell T."/>
            <person name="Morin E."/>
            <person name="Murat C."/>
            <person name="Riley R."/>
            <person name="Ohm R."/>
            <person name="Sun H."/>
            <person name="Tunlid A."/>
            <person name="Henrissat B."/>
            <person name="Grigoriev I.V."/>
            <person name="Hibbett D.S."/>
            <person name="Martin F."/>
        </authorList>
    </citation>
    <scope>NUCLEOTIDE SEQUENCE [LARGE SCALE GENOMIC DNA]</scope>
    <source>
        <strain evidence="9">MUT 4182</strain>
    </source>
</reference>
<dbReference type="AlphaFoldDB" id="A0A0C3QQS6"/>
<dbReference type="GO" id="GO:0005739">
    <property type="term" value="C:mitochondrion"/>
    <property type="evidence" value="ECO:0007669"/>
    <property type="project" value="UniProtKB-SubCell"/>
</dbReference>
<comment type="subcellular location">
    <subcellularLocation>
        <location evidence="1">Mitochondrion</location>
    </subcellularLocation>
</comment>
<keyword evidence="5" id="KW-0496">Mitochondrion</keyword>
<dbReference type="Proteomes" id="UP000054248">
    <property type="component" value="Unassembled WGS sequence"/>
</dbReference>
<feature type="compositionally biased region" description="Basic and acidic residues" evidence="7">
    <location>
        <begin position="358"/>
        <end position="368"/>
    </location>
</feature>
<dbReference type="PANTHER" id="PTHR36091:SF1">
    <property type="entry name" value="ALTERED INHERITANCE OF MITOCHONDRIA PROTEIN 9, MITOCHONDRIAL"/>
    <property type="match status" value="1"/>
</dbReference>
<protein>
    <recommendedName>
        <fullName evidence="3">Altered inheritance of mitochondria protein 9, mitochondrial</fullName>
    </recommendedName>
    <alternativeName>
        <fullName evidence="6">Found in mitochondrial proteome protein 29</fullName>
    </alternativeName>
</protein>
<dbReference type="InterPro" id="IPR011009">
    <property type="entry name" value="Kinase-like_dom_sf"/>
</dbReference>
<evidence type="ECO:0000256" key="1">
    <source>
        <dbReference type="ARBA" id="ARBA00004173"/>
    </source>
</evidence>
<comment type="similarity">
    <text evidence="2">Belongs to the AIM9 family.</text>
</comment>
<keyword evidence="4" id="KW-0809">Transit peptide</keyword>
<evidence type="ECO:0000256" key="7">
    <source>
        <dbReference type="SAM" id="MobiDB-lite"/>
    </source>
</evidence>
<evidence type="ECO:0000256" key="2">
    <source>
        <dbReference type="ARBA" id="ARBA00005543"/>
    </source>
</evidence>
<evidence type="ECO:0000313" key="9">
    <source>
        <dbReference type="Proteomes" id="UP000054248"/>
    </source>
</evidence>
<dbReference type="EMBL" id="KN822967">
    <property type="protein sequence ID" value="KIO30911.1"/>
    <property type="molecule type" value="Genomic_DNA"/>
</dbReference>